<evidence type="ECO:0000313" key="4">
    <source>
        <dbReference type="Proteomes" id="UP000054018"/>
    </source>
</evidence>
<feature type="transmembrane region" description="Helical" evidence="1">
    <location>
        <begin position="81"/>
        <end position="104"/>
    </location>
</feature>
<dbReference type="Pfam" id="PF20152">
    <property type="entry name" value="DUF6534"/>
    <property type="match status" value="1"/>
</dbReference>
<dbReference type="Proteomes" id="UP000054018">
    <property type="component" value="Unassembled WGS sequence"/>
</dbReference>
<dbReference type="STRING" id="765257.A0A0C9YHF0"/>
<gene>
    <name evidence="3" type="ORF">PISMIDRAFT_678281</name>
</gene>
<keyword evidence="1" id="KW-1133">Transmembrane helix</keyword>
<dbReference type="PANTHER" id="PTHR40465">
    <property type="entry name" value="CHROMOSOME 1, WHOLE GENOME SHOTGUN SEQUENCE"/>
    <property type="match status" value="1"/>
</dbReference>
<sequence>MGGLPDGFVFTFVAGFISAMVYGITALQTYTYYMHYSDDALTLKLLVAAVWVLDTAHVSLMIHALYYYLIATYGVPTSLEYIIWSLPASDLVNVFIVFGVQCFFTYQIYYLCRPRVKWWVTTPIVVLVLAQLGFGAETDITEIIHHNASIVPQILYHGVTPAVATIALAEIMITVSLCVLLYDKGSRSTLARTKRLLNTLIIYAINRCLLTSVVVIVDLATAVDINMDIWSMGLSFIVGKLYANSLLASLNAREHLRSQSAGSLSNPRSGTVHFANLTKLVGKHESSEDGTRSSDVSEVTVINITTAFALDKTEASQRKGEV</sequence>
<keyword evidence="4" id="KW-1185">Reference proteome</keyword>
<proteinExistence type="predicted"/>
<evidence type="ECO:0000313" key="3">
    <source>
        <dbReference type="EMBL" id="KIK24415.1"/>
    </source>
</evidence>
<dbReference type="HOGENOM" id="CLU_046025_5_0_1"/>
<dbReference type="EMBL" id="KN833716">
    <property type="protein sequence ID" value="KIK24415.1"/>
    <property type="molecule type" value="Genomic_DNA"/>
</dbReference>
<feature type="domain" description="DUF6534" evidence="2">
    <location>
        <begin position="167"/>
        <end position="255"/>
    </location>
</feature>
<evidence type="ECO:0000259" key="2">
    <source>
        <dbReference type="Pfam" id="PF20152"/>
    </source>
</evidence>
<feature type="transmembrane region" description="Helical" evidence="1">
    <location>
        <begin position="229"/>
        <end position="250"/>
    </location>
</feature>
<dbReference type="PANTHER" id="PTHR40465:SF1">
    <property type="entry name" value="DUF6534 DOMAIN-CONTAINING PROTEIN"/>
    <property type="match status" value="1"/>
</dbReference>
<reference evidence="4" key="2">
    <citation type="submission" date="2015-01" db="EMBL/GenBank/DDBJ databases">
        <title>Evolutionary Origins and Diversification of the Mycorrhizal Mutualists.</title>
        <authorList>
            <consortium name="DOE Joint Genome Institute"/>
            <consortium name="Mycorrhizal Genomics Consortium"/>
            <person name="Kohler A."/>
            <person name="Kuo A."/>
            <person name="Nagy L.G."/>
            <person name="Floudas D."/>
            <person name="Copeland A."/>
            <person name="Barry K.W."/>
            <person name="Cichocki N."/>
            <person name="Veneault-Fourrey C."/>
            <person name="LaButti K."/>
            <person name="Lindquist E.A."/>
            <person name="Lipzen A."/>
            <person name="Lundell T."/>
            <person name="Morin E."/>
            <person name="Murat C."/>
            <person name="Riley R."/>
            <person name="Ohm R."/>
            <person name="Sun H."/>
            <person name="Tunlid A."/>
            <person name="Henrissat B."/>
            <person name="Grigoriev I.V."/>
            <person name="Hibbett D.S."/>
            <person name="Martin F."/>
        </authorList>
    </citation>
    <scope>NUCLEOTIDE SEQUENCE [LARGE SCALE GENOMIC DNA]</scope>
    <source>
        <strain evidence="4">441</strain>
    </source>
</reference>
<organism evidence="3 4">
    <name type="scientific">Pisolithus microcarpus 441</name>
    <dbReference type="NCBI Taxonomy" id="765257"/>
    <lineage>
        <taxon>Eukaryota</taxon>
        <taxon>Fungi</taxon>
        <taxon>Dikarya</taxon>
        <taxon>Basidiomycota</taxon>
        <taxon>Agaricomycotina</taxon>
        <taxon>Agaricomycetes</taxon>
        <taxon>Agaricomycetidae</taxon>
        <taxon>Boletales</taxon>
        <taxon>Sclerodermatineae</taxon>
        <taxon>Pisolithaceae</taxon>
        <taxon>Pisolithus</taxon>
    </lineage>
</organism>
<feature type="transmembrane region" description="Helical" evidence="1">
    <location>
        <begin position="154"/>
        <end position="180"/>
    </location>
</feature>
<evidence type="ECO:0000256" key="1">
    <source>
        <dbReference type="SAM" id="Phobius"/>
    </source>
</evidence>
<name>A0A0C9YHF0_9AGAM</name>
<feature type="transmembrane region" description="Helical" evidence="1">
    <location>
        <begin position="12"/>
        <end position="33"/>
    </location>
</feature>
<feature type="transmembrane region" description="Helical" evidence="1">
    <location>
        <begin position="45"/>
        <end position="69"/>
    </location>
</feature>
<dbReference type="OrthoDB" id="3012488at2759"/>
<reference evidence="3 4" key="1">
    <citation type="submission" date="2014-04" db="EMBL/GenBank/DDBJ databases">
        <authorList>
            <consortium name="DOE Joint Genome Institute"/>
            <person name="Kuo A."/>
            <person name="Kohler A."/>
            <person name="Costa M.D."/>
            <person name="Nagy L.G."/>
            <person name="Floudas D."/>
            <person name="Copeland A."/>
            <person name="Barry K.W."/>
            <person name="Cichocki N."/>
            <person name="Veneault-Fourrey C."/>
            <person name="LaButti K."/>
            <person name="Lindquist E.A."/>
            <person name="Lipzen A."/>
            <person name="Lundell T."/>
            <person name="Morin E."/>
            <person name="Murat C."/>
            <person name="Sun H."/>
            <person name="Tunlid A."/>
            <person name="Henrissat B."/>
            <person name="Grigoriev I.V."/>
            <person name="Hibbett D.S."/>
            <person name="Martin F."/>
            <person name="Nordberg H.P."/>
            <person name="Cantor M.N."/>
            <person name="Hua S.X."/>
        </authorList>
    </citation>
    <scope>NUCLEOTIDE SEQUENCE [LARGE SCALE GENOMIC DNA]</scope>
    <source>
        <strain evidence="3 4">441</strain>
    </source>
</reference>
<protein>
    <submittedName>
        <fullName evidence="3">Unplaced genomic scaffold scaffold_32, whole genome shotgun sequence</fullName>
    </submittedName>
</protein>
<dbReference type="AlphaFoldDB" id="A0A0C9YHF0"/>
<feature type="transmembrane region" description="Helical" evidence="1">
    <location>
        <begin position="200"/>
        <end position="223"/>
    </location>
</feature>
<keyword evidence="1" id="KW-0472">Membrane</keyword>
<accession>A0A0C9YHF0</accession>
<keyword evidence="1" id="KW-0812">Transmembrane</keyword>
<feature type="transmembrane region" description="Helical" evidence="1">
    <location>
        <begin position="116"/>
        <end position="134"/>
    </location>
</feature>
<dbReference type="InterPro" id="IPR045339">
    <property type="entry name" value="DUF6534"/>
</dbReference>